<dbReference type="OrthoDB" id="6259853at2759"/>
<evidence type="ECO:0000313" key="5">
    <source>
        <dbReference type="Proteomes" id="UP000030108"/>
    </source>
</evidence>
<gene>
    <name evidence="4" type="ORF">RSOL_498000</name>
</gene>
<feature type="region of interest" description="Disordered" evidence="3">
    <location>
        <begin position="1"/>
        <end position="113"/>
    </location>
</feature>
<sequence length="179" mass="20151">MSVQLDGQEKADEADSTLLSGETKPSSTPEEHKVTIKITGNPPVSQVISTPTSAAPTRPAPPATSSKPVPPLPAKRRHHNDSESESYDSEEEERERRRHRAGPSTGERGSEIDIWSIINPGRHHIQYFGRDVLSDEEDMEDTARELEREEKVHTVRNKKTQRPRPRNVVGKNLVLRRKV</sequence>
<feature type="compositionally biased region" description="Pro residues" evidence="3">
    <location>
        <begin position="58"/>
        <end position="73"/>
    </location>
</feature>
<dbReference type="Pfam" id="PF08243">
    <property type="entry name" value="SPT2"/>
    <property type="match status" value="1"/>
</dbReference>
<protein>
    <submittedName>
        <fullName evidence="4">SPT2 chromatin protein</fullName>
    </submittedName>
</protein>
<accession>X8JN56</accession>
<feature type="region of interest" description="Disordered" evidence="3">
    <location>
        <begin position="139"/>
        <end position="165"/>
    </location>
</feature>
<comment type="similarity">
    <text evidence="1">Belongs to the SPT2 family.</text>
</comment>
<feature type="compositionally biased region" description="Basic and acidic residues" evidence="3">
    <location>
        <begin position="141"/>
        <end position="153"/>
    </location>
</feature>
<organism evidence="4 5">
    <name type="scientific">Rhizoctonia solani AG-3 Rhs1AP</name>
    <dbReference type="NCBI Taxonomy" id="1086054"/>
    <lineage>
        <taxon>Eukaryota</taxon>
        <taxon>Fungi</taxon>
        <taxon>Dikarya</taxon>
        <taxon>Basidiomycota</taxon>
        <taxon>Agaricomycotina</taxon>
        <taxon>Agaricomycetes</taxon>
        <taxon>Cantharellales</taxon>
        <taxon>Ceratobasidiaceae</taxon>
        <taxon>Rhizoctonia</taxon>
    </lineage>
</organism>
<dbReference type="InterPro" id="IPR013256">
    <property type="entry name" value="Chromatin_SPT2"/>
</dbReference>
<evidence type="ECO:0000256" key="3">
    <source>
        <dbReference type="SAM" id="MobiDB-lite"/>
    </source>
</evidence>
<feature type="compositionally biased region" description="Acidic residues" evidence="3">
    <location>
        <begin position="83"/>
        <end position="93"/>
    </location>
</feature>
<feature type="compositionally biased region" description="Basic residues" evidence="3">
    <location>
        <begin position="154"/>
        <end position="165"/>
    </location>
</feature>
<keyword evidence="2" id="KW-0175">Coiled coil</keyword>
<proteinExistence type="inferred from homology"/>
<dbReference type="Proteomes" id="UP000030108">
    <property type="component" value="Unassembled WGS sequence"/>
</dbReference>
<evidence type="ECO:0000256" key="1">
    <source>
        <dbReference type="ARBA" id="ARBA00006461"/>
    </source>
</evidence>
<dbReference type="EMBL" id="JATN01000312">
    <property type="protein sequence ID" value="EUC65119.1"/>
    <property type="molecule type" value="Genomic_DNA"/>
</dbReference>
<feature type="compositionally biased region" description="Polar residues" evidence="3">
    <location>
        <begin position="17"/>
        <end position="28"/>
    </location>
</feature>
<reference evidence="5" key="1">
    <citation type="journal article" date="2014" name="Genome Announc.">
        <title>Draft genome sequence of the plant-pathogenic soil fungus Rhizoctonia solani anastomosis group 3 strain Rhs1AP.</title>
        <authorList>
            <person name="Cubeta M.A."/>
            <person name="Thomas E."/>
            <person name="Dean R.A."/>
            <person name="Jabaji S."/>
            <person name="Neate S.M."/>
            <person name="Tavantzis S."/>
            <person name="Toda T."/>
            <person name="Vilgalys R."/>
            <person name="Bharathan N."/>
            <person name="Fedorova-Abrams N."/>
            <person name="Pakala S.B."/>
            <person name="Pakala S.M."/>
            <person name="Zafar N."/>
            <person name="Joardar V."/>
            <person name="Losada L."/>
            <person name="Nierman W.C."/>
        </authorList>
    </citation>
    <scope>NUCLEOTIDE SEQUENCE [LARGE SCALE GENOMIC DNA]</scope>
    <source>
        <strain evidence="5">AG-3</strain>
    </source>
</reference>
<dbReference type="AlphaFoldDB" id="X8JN56"/>
<comment type="caution">
    <text evidence="4">The sequence shown here is derived from an EMBL/GenBank/DDBJ whole genome shotgun (WGS) entry which is preliminary data.</text>
</comment>
<name>X8JN56_9AGAM</name>
<evidence type="ECO:0000313" key="4">
    <source>
        <dbReference type="EMBL" id="EUC65119.1"/>
    </source>
</evidence>
<evidence type="ECO:0000256" key="2">
    <source>
        <dbReference type="ARBA" id="ARBA00023054"/>
    </source>
</evidence>